<evidence type="ECO:0000313" key="8">
    <source>
        <dbReference type="Proteomes" id="UP000008461"/>
    </source>
</evidence>
<keyword evidence="8" id="KW-1185">Reference proteome</keyword>
<evidence type="ECO:0000256" key="4">
    <source>
        <dbReference type="ARBA" id="ARBA00023136"/>
    </source>
</evidence>
<feature type="transmembrane region" description="Helical" evidence="5">
    <location>
        <begin position="268"/>
        <end position="286"/>
    </location>
</feature>
<dbReference type="PANTHER" id="PTHR10846:SF8">
    <property type="entry name" value="INNER MEMBRANE PROTEIN YRBG"/>
    <property type="match status" value="1"/>
</dbReference>
<evidence type="ECO:0000256" key="1">
    <source>
        <dbReference type="ARBA" id="ARBA00004141"/>
    </source>
</evidence>
<dbReference type="KEGG" id="hhy:Halhy_4141"/>
<proteinExistence type="predicted"/>
<feature type="domain" description="Sodium/calcium exchanger membrane region" evidence="6">
    <location>
        <begin position="5"/>
        <end position="146"/>
    </location>
</feature>
<dbReference type="HOGENOM" id="CLU_007948_0_1_10"/>
<evidence type="ECO:0000256" key="2">
    <source>
        <dbReference type="ARBA" id="ARBA00022692"/>
    </source>
</evidence>
<organism evidence="7 8">
    <name type="scientific">Haliscomenobacter hydrossis (strain ATCC 27775 / DSM 1100 / LMG 10767 / O)</name>
    <dbReference type="NCBI Taxonomy" id="760192"/>
    <lineage>
        <taxon>Bacteria</taxon>
        <taxon>Pseudomonadati</taxon>
        <taxon>Bacteroidota</taxon>
        <taxon>Saprospiria</taxon>
        <taxon>Saprospirales</taxon>
        <taxon>Haliscomenobacteraceae</taxon>
        <taxon>Haliscomenobacter</taxon>
    </lineage>
</organism>
<gene>
    <name evidence="7" type="ordered locus">Halhy_4141</name>
</gene>
<protein>
    <submittedName>
        <fullName evidence="7">Na+/Ca+ antiporter, CaCA family</fullName>
    </submittedName>
</protein>
<reference evidence="7 8" key="1">
    <citation type="journal article" date="2011" name="Stand. Genomic Sci.">
        <title>Complete genome sequence of Haliscomenobacter hydrossis type strain (O).</title>
        <authorList>
            <consortium name="US DOE Joint Genome Institute (JGI-PGF)"/>
            <person name="Daligault H."/>
            <person name="Lapidus A."/>
            <person name="Zeytun A."/>
            <person name="Nolan M."/>
            <person name="Lucas S."/>
            <person name="Del Rio T.G."/>
            <person name="Tice H."/>
            <person name="Cheng J.F."/>
            <person name="Tapia R."/>
            <person name="Han C."/>
            <person name="Goodwin L."/>
            <person name="Pitluck S."/>
            <person name="Liolios K."/>
            <person name="Pagani I."/>
            <person name="Ivanova N."/>
            <person name="Huntemann M."/>
            <person name="Mavromatis K."/>
            <person name="Mikhailova N."/>
            <person name="Pati A."/>
            <person name="Chen A."/>
            <person name="Palaniappan K."/>
            <person name="Land M."/>
            <person name="Hauser L."/>
            <person name="Brambilla E.M."/>
            <person name="Rohde M."/>
            <person name="Verbarg S."/>
            <person name="Goker M."/>
            <person name="Bristow J."/>
            <person name="Eisen J.A."/>
            <person name="Markowitz V."/>
            <person name="Hugenholtz P."/>
            <person name="Kyrpides N.C."/>
            <person name="Klenk H.P."/>
            <person name="Woyke T."/>
        </authorList>
    </citation>
    <scope>NUCLEOTIDE SEQUENCE [LARGE SCALE GENOMIC DNA]</scope>
    <source>
        <strain evidence="8">ATCC 27775 / DSM 1100 / LMG 10767 / O</strain>
    </source>
</reference>
<dbReference type="GO" id="GO:0006874">
    <property type="term" value="P:intracellular calcium ion homeostasis"/>
    <property type="evidence" value="ECO:0007669"/>
    <property type="project" value="TreeGrafter"/>
</dbReference>
<feature type="domain" description="Sodium/calcium exchanger membrane region" evidence="6">
    <location>
        <begin position="172"/>
        <end position="309"/>
    </location>
</feature>
<dbReference type="InterPro" id="IPR044880">
    <property type="entry name" value="NCX_ion-bd_dom_sf"/>
</dbReference>
<feature type="transmembrane region" description="Helical" evidence="5">
    <location>
        <begin position="35"/>
        <end position="61"/>
    </location>
</feature>
<dbReference type="RefSeq" id="WP_013766525.1">
    <property type="nucleotide sequence ID" value="NC_015510.1"/>
</dbReference>
<dbReference type="Pfam" id="PF01699">
    <property type="entry name" value="Na_Ca_ex"/>
    <property type="match status" value="2"/>
</dbReference>
<keyword evidence="3 5" id="KW-1133">Transmembrane helix</keyword>
<accession>F4L4I6</accession>
<feature type="transmembrane region" description="Helical" evidence="5">
    <location>
        <begin position="6"/>
        <end position="23"/>
    </location>
</feature>
<dbReference type="OrthoDB" id="9794225at2"/>
<comment type="subcellular location">
    <subcellularLocation>
        <location evidence="1">Membrane</location>
        <topology evidence="1">Multi-pass membrane protein</topology>
    </subcellularLocation>
</comment>
<keyword evidence="2 5" id="KW-0812">Transmembrane</keyword>
<dbReference type="AlphaFoldDB" id="F4L4I6"/>
<reference key="2">
    <citation type="submission" date="2011-04" db="EMBL/GenBank/DDBJ databases">
        <title>Complete sequence of chromosome of Haliscomenobacter hydrossis DSM 1100.</title>
        <authorList>
            <consortium name="US DOE Joint Genome Institute (JGI-PGF)"/>
            <person name="Lucas S."/>
            <person name="Han J."/>
            <person name="Lapidus A."/>
            <person name="Bruce D."/>
            <person name="Goodwin L."/>
            <person name="Pitluck S."/>
            <person name="Peters L."/>
            <person name="Kyrpides N."/>
            <person name="Mavromatis K."/>
            <person name="Ivanova N."/>
            <person name="Ovchinnikova G."/>
            <person name="Pagani I."/>
            <person name="Daligault H."/>
            <person name="Detter J.C."/>
            <person name="Han C."/>
            <person name="Land M."/>
            <person name="Hauser L."/>
            <person name="Markowitz V."/>
            <person name="Cheng J.-F."/>
            <person name="Hugenholtz P."/>
            <person name="Woyke T."/>
            <person name="Wu D."/>
            <person name="Verbarg S."/>
            <person name="Frueling A."/>
            <person name="Brambilla E."/>
            <person name="Klenk H.-P."/>
            <person name="Eisen J.A."/>
        </authorList>
    </citation>
    <scope>NUCLEOTIDE SEQUENCE</scope>
    <source>
        <strain>DSM 1100</strain>
    </source>
</reference>
<evidence type="ECO:0000259" key="6">
    <source>
        <dbReference type="Pfam" id="PF01699"/>
    </source>
</evidence>
<dbReference type="InterPro" id="IPR004481">
    <property type="entry name" value="K/Na/Ca-exchanger"/>
</dbReference>
<feature type="transmembrane region" description="Helical" evidence="5">
    <location>
        <begin position="207"/>
        <end position="229"/>
    </location>
</feature>
<feature type="transmembrane region" description="Helical" evidence="5">
    <location>
        <begin position="128"/>
        <end position="147"/>
    </location>
</feature>
<dbReference type="InterPro" id="IPR004837">
    <property type="entry name" value="NaCa_Exmemb"/>
</dbReference>
<dbReference type="Gene3D" id="1.20.1420.30">
    <property type="entry name" value="NCX, central ion-binding region"/>
    <property type="match status" value="1"/>
</dbReference>
<feature type="transmembrane region" description="Helical" evidence="5">
    <location>
        <begin position="73"/>
        <end position="91"/>
    </location>
</feature>
<dbReference type="GO" id="GO:0005886">
    <property type="term" value="C:plasma membrane"/>
    <property type="evidence" value="ECO:0007669"/>
    <property type="project" value="TreeGrafter"/>
</dbReference>
<feature type="transmembrane region" description="Helical" evidence="5">
    <location>
        <begin position="103"/>
        <end position="122"/>
    </location>
</feature>
<feature type="transmembrane region" description="Helical" evidence="5">
    <location>
        <begin position="168"/>
        <end position="187"/>
    </location>
</feature>
<dbReference type="GO" id="GO:0005262">
    <property type="term" value="F:calcium channel activity"/>
    <property type="evidence" value="ECO:0007669"/>
    <property type="project" value="TreeGrafter"/>
</dbReference>
<evidence type="ECO:0000256" key="3">
    <source>
        <dbReference type="ARBA" id="ARBA00022989"/>
    </source>
</evidence>
<dbReference type="STRING" id="760192.Halhy_4141"/>
<evidence type="ECO:0000313" key="7">
    <source>
        <dbReference type="EMBL" id="AEE51987.1"/>
    </source>
</evidence>
<dbReference type="PANTHER" id="PTHR10846">
    <property type="entry name" value="SODIUM/POTASSIUM/CALCIUM EXCHANGER"/>
    <property type="match status" value="1"/>
</dbReference>
<keyword evidence="4 5" id="KW-0472">Membrane</keyword>
<evidence type="ECO:0000256" key="5">
    <source>
        <dbReference type="SAM" id="Phobius"/>
    </source>
</evidence>
<dbReference type="Proteomes" id="UP000008461">
    <property type="component" value="Chromosome"/>
</dbReference>
<feature type="transmembrane region" description="Helical" evidence="5">
    <location>
        <begin position="298"/>
        <end position="314"/>
    </location>
</feature>
<dbReference type="EMBL" id="CP002691">
    <property type="protein sequence ID" value="AEE51987.1"/>
    <property type="molecule type" value="Genomic_DNA"/>
</dbReference>
<dbReference type="NCBIfam" id="TIGR00367">
    <property type="entry name" value="calcium/sodium antiporter"/>
    <property type="match status" value="1"/>
</dbReference>
<dbReference type="eggNOG" id="COG0530">
    <property type="taxonomic scope" value="Bacteria"/>
</dbReference>
<sequence length="315" mass="34027">MLLQFLIFTLALTGLLIAARYFTTAAEQIGFYFKMPAFIIGVFIVGIGTSLPELVSGVISVSKGVSEILPGNIMGANISNILLITGLVAYLNRKDIVLTEGYIFVHLHYLLGAFFILVMMVYDGEIKWLEALVGLFAFLAYSFYLIKPAEQAGIGDELQDEQPSNPSFPLKALITLLIAGVGIYFGANYTVSSISNIAQSLQIAPSIIALTLLSIGTTLPELAVNVSAIRKGNAEMAIGNVLGSCIFNTLTIPAVASWFGPIHIPGDLLAFSLPVMLGSGLFFYLLTQDRRISRWEGILFMLIYGLFLLKIAGVA</sequence>
<name>F4L4I6_HALH1</name>
<dbReference type="GO" id="GO:0008273">
    <property type="term" value="F:calcium, potassium:sodium antiporter activity"/>
    <property type="evidence" value="ECO:0007669"/>
    <property type="project" value="TreeGrafter"/>
</dbReference>
<feature type="transmembrane region" description="Helical" evidence="5">
    <location>
        <begin position="241"/>
        <end position="262"/>
    </location>
</feature>